<dbReference type="Pfam" id="PF09476">
    <property type="entry name" value="Pilus_CpaD"/>
    <property type="match status" value="1"/>
</dbReference>
<evidence type="ECO:0000313" key="4">
    <source>
        <dbReference type="Proteomes" id="UP001526246"/>
    </source>
</evidence>
<name>A0ABT3JDJ4_9SPHN</name>
<feature type="signal peptide" evidence="2">
    <location>
        <begin position="1"/>
        <end position="19"/>
    </location>
</feature>
<proteinExistence type="predicted"/>
<accession>A0ABT3JDJ4</accession>
<evidence type="ECO:0000313" key="3">
    <source>
        <dbReference type="EMBL" id="MCW3797153.1"/>
    </source>
</evidence>
<dbReference type="PROSITE" id="PS51257">
    <property type="entry name" value="PROKAR_LIPOPROTEIN"/>
    <property type="match status" value="1"/>
</dbReference>
<dbReference type="EMBL" id="JAPDOB010000001">
    <property type="protein sequence ID" value="MCW3797153.1"/>
    <property type="molecule type" value="Genomic_DNA"/>
</dbReference>
<comment type="caution">
    <text evidence="3">The sequence shown here is derived from an EMBL/GenBank/DDBJ whole genome shotgun (WGS) entry which is preliminary data.</text>
</comment>
<reference evidence="3 4" key="1">
    <citation type="submission" date="2022-10" db="EMBL/GenBank/DDBJ databases">
        <title>Sphingomonas sp.</title>
        <authorList>
            <person name="Jin C."/>
        </authorList>
    </citation>
    <scope>NUCLEOTIDE SEQUENCE [LARGE SCALE GENOMIC DNA]</scope>
    <source>
        <strain evidence="3 4">BN140010</strain>
    </source>
</reference>
<keyword evidence="2" id="KW-0732">Signal</keyword>
<evidence type="ECO:0000256" key="1">
    <source>
        <dbReference type="SAM" id="MobiDB-lite"/>
    </source>
</evidence>
<feature type="chain" id="PRO_5046036856" evidence="2">
    <location>
        <begin position="20"/>
        <end position="211"/>
    </location>
</feature>
<organism evidence="3 4">
    <name type="scientific">Sphingomonas arvum</name>
    <dbReference type="NCBI Taxonomy" id="2992113"/>
    <lineage>
        <taxon>Bacteria</taxon>
        <taxon>Pseudomonadati</taxon>
        <taxon>Pseudomonadota</taxon>
        <taxon>Alphaproteobacteria</taxon>
        <taxon>Sphingomonadales</taxon>
        <taxon>Sphingomonadaceae</taxon>
        <taxon>Sphingomonas</taxon>
    </lineage>
</organism>
<dbReference type="RefSeq" id="WP_264881279.1">
    <property type="nucleotide sequence ID" value="NZ_JAPDOB010000001.1"/>
</dbReference>
<feature type="region of interest" description="Disordered" evidence="1">
    <location>
        <begin position="192"/>
        <end position="211"/>
    </location>
</feature>
<dbReference type="InterPro" id="IPR019027">
    <property type="entry name" value="Pilus_biogenesis_CpaD-related"/>
</dbReference>
<protein>
    <submittedName>
        <fullName evidence="3">CpaD family pilus assembly protein</fullName>
    </submittedName>
</protein>
<dbReference type="Proteomes" id="UP001526246">
    <property type="component" value="Unassembled WGS sequence"/>
</dbReference>
<evidence type="ECO:0000256" key="2">
    <source>
        <dbReference type="SAM" id="SignalP"/>
    </source>
</evidence>
<gene>
    <name evidence="3" type="ORF">OMW55_04940</name>
</gene>
<keyword evidence="4" id="KW-1185">Reference proteome</keyword>
<sequence length="211" mass="21708">MIKKFALLALAAASTGACGYTPKDQPQRGVLPVNVPVVSRSDYVIDLAASTGSLGPSEAGRLDGWFRGLQLGYGDAIYIDGPMAGSIRPEVAEVAGRYGMLVSNGAPVTAGALSDGAVRVVVTRSRAQVPGCPNWSEPALPNYQNRMLSNFGCGVNSNMAAMVANPEDLVHGRDPDGVTDPATATRAIDAYRTQAPTGKGGLQSVSTKSGG</sequence>